<gene>
    <name evidence="1" type="ORF">PoB_003733300</name>
</gene>
<dbReference type="AlphaFoldDB" id="A0AAV4AWD5"/>
<keyword evidence="2" id="KW-1185">Reference proteome</keyword>
<reference evidence="1 2" key="1">
    <citation type="journal article" date="2021" name="Elife">
        <title>Chloroplast acquisition without the gene transfer in kleptoplastic sea slugs, Plakobranchus ocellatus.</title>
        <authorList>
            <person name="Maeda T."/>
            <person name="Takahashi S."/>
            <person name="Yoshida T."/>
            <person name="Shimamura S."/>
            <person name="Takaki Y."/>
            <person name="Nagai Y."/>
            <person name="Toyoda A."/>
            <person name="Suzuki Y."/>
            <person name="Arimoto A."/>
            <person name="Ishii H."/>
            <person name="Satoh N."/>
            <person name="Nishiyama T."/>
            <person name="Hasebe M."/>
            <person name="Maruyama T."/>
            <person name="Minagawa J."/>
            <person name="Obokata J."/>
            <person name="Shigenobu S."/>
        </authorList>
    </citation>
    <scope>NUCLEOTIDE SEQUENCE [LARGE SCALE GENOMIC DNA]</scope>
</reference>
<sequence length="101" mass="10722">MRSPFCALALYKNHSKVISGFKALRQARAPMMELEPATGPSAGTLLSWVRAPQPMPRPDGGPVSLGSTFCGLAIYKNQTKPQQDDLRLYGSSSGQGANDGA</sequence>
<accession>A0AAV4AWD5</accession>
<dbReference type="EMBL" id="BLXT01004211">
    <property type="protein sequence ID" value="GFO10828.1"/>
    <property type="molecule type" value="Genomic_DNA"/>
</dbReference>
<evidence type="ECO:0000313" key="1">
    <source>
        <dbReference type="EMBL" id="GFO10828.1"/>
    </source>
</evidence>
<name>A0AAV4AWD5_9GAST</name>
<organism evidence="1 2">
    <name type="scientific">Plakobranchus ocellatus</name>
    <dbReference type="NCBI Taxonomy" id="259542"/>
    <lineage>
        <taxon>Eukaryota</taxon>
        <taxon>Metazoa</taxon>
        <taxon>Spiralia</taxon>
        <taxon>Lophotrochozoa</taxon>
        <taxon>Mollusca</taxon>
        <taxon>Gastropoda</taxon>
        <taxon>Heterobranchia</taxon>
        <taxon>Euthyneura</taxon>
        <taxon>Panpulmonata</taxon>
        <taxon>Sacoglossa</taxon>
        <taxon>Placobranchoidea</taxon>
        <taxon>Plakobranchidae</taxon>
        <taxon>Plakobranchus</taxon>
    </lineage>
</organism>
<protein>
    <submittedName>
        <fullName evidence="1">Uncharacterized protein</fullName>
    </submittedName>
</protein>
<dbReference type="Proteomes" id="UP000735302">
    <property type="component" value="Unassembled WGS sequence"/>
</dbReference>
<proteinExistence type="predicted"/>
<comment type="caution">
    <text evidence="1">The sequence shown here is derived from an EMBL/GenBank/DDBJ whole genome shotgun (WGS) entry which is preliminary data.</text>
</comment>
<evidence type="ECO:0000313" key="2">
    <source>
        <dbReference type="Proteomes" id="UP000735302"/>
    </source>
</evidence>